<keyword evidence="4" id="KW-0808">Transferase</keyword>
<dbReference type="RefSeq" id="WP_379953854.1">
    <property type="nucleotide sequence ID" value="NZ_JAUYVI010000001.1"/>
</dbReference>
<keyword evidence="8" id="KW-1185">Reference proteome</keyword>
<keyword evidence="6" id="KW-0012">Acyltransferase</keyword>
<keyword evidence="5" id="KW-0472">Membrane</keyword>
<dbReference type="InterPro" id="IPR004960">
    <property type="entry name" value="LipA_acyltrans"/>
</dbReference>
<dbReference type="EMBL" id="JAUYVI010000001">
    <property type="protein sequence ID" value="MDQ7246462.1"/>
    <property type="molecule type" value="Genomic_DNA"/>
</dbReference>
<sequence length="307" mass="33027">MNRQPAFSQPSFSTTDLGVLIGAPAFALPAWFLPERHWPALARLLSPMAIGDLTKDAAATEATIRKTLGGRLPEAARTILRDMGAEGIFTFFQVLKCHRPGDWEPAVRIAGFEHVHAALAAGRGAVLWVSHAFHGHLGAKVGFHRAGLKVVHLSTPAHGFSATRFGVRYLNRMQTRIEDRFIAERVLLPLQGQNAALQTLVKRLKANRVVSITGQRGTGRAVEARFLDGTLALAPGAPALAQLTGAKLLPVFAFRGAGGVVEVTVEPEIALEGARDAAIASAVQAFAARSEPYVLRHPGQWLSWVQL</sequence>
<keyword evidence="2" id="KW-1003">Cell membrane</keyword>
<evidence type="ECO:0000256" key="3">
    <source>
        <dbReference type="ARBA" id="ARBA00022519"/>
    </source>
</evidence>
<evidence type="ECO:0000256" key="5">
    <source>
        <dbReference type="ARBA" id="ARBA00023136"/>
    </source>
</evidence>
<comment type="subcellular location">
    <subcellularLocation>
        <location evidence="1">Cell inner membrane</location>
    </subcellularLocation>
</comment>
<accession>A0ABU0YGZ1</accession>
<evidence type="ECO:0000256" key="1">
    <source>
        <dbReference type="ARBA" id="ARBA00004533"/>
    </source>
</evidence>
<evidence type="ECO:0008006" key="9">
    <source>
        <dbReference type="Google" id="ProtNLM"/>
    </source>
</evidence>
<evidence type="ECO:0000313" key="8">
    <source>
        <dbReference type="Proteomes" id="UP001230156"/>
    </source>
</evidence>
<evidence type="ECO:0000256" key="2">
    <source>
        <dbReference type="ARBA" id="ARBA00022475"/>
    </source>
</evidence>
<name>A0ABU0YGZ1_9PROT</name>
<dbReference type="PANTHER" id="PTHR30606:SF10">
    <property type="entry name" value="PHOSPHATIDYLINOSITOL MANNOSIDE ACYLTRANSFERASE"/>
    <property type="match status" value="1"/>
</dbReference>
<evidence type="ECO:0000256" key="4">
    <source>
        <dbReference type="ARBA" id="ARBA00022679"/>
    </source>
</evidence>
<keyword evidence="3" id="KW-0997">Cell inner membrane</keyword>
<protein>
    <recommendedName>
        <fullName evidence="9">Lipid A biosynthesis acyltransferase</fullName>
    </recommendedName>
</protein>
<gene>
    <name evidence="7" type="ORF">Q8A70_02235</name>
</gene>
<reference evidence="8" key="1">
    <citation type="submission" date="2023-08" db="EMBL/GenBank/DDBJ databases">
        <title>Rhodospirillaceae gen. nov., a novel taxon isolated from the Yangtze River Yuezi River estuary sludge.</title>
        <authorList>
            <person name="Ruan L."/>
        </authorList>
    </citation>
    <scope>NUCLEOTIDE SEQUENCE [LARGE SCALE GENOMIC DNA]</scope>
    <source>
        <strain evidence="8">R-7</strain>
    </source>
</reference>
<evidence type="ECO:0000313" key="7">
    <source>
        <dbReference type="EMBL" id="MDQ7246462.1"/>
    </source>
</evidence>
<organism evidence="7 8">
    <name type="scientific">Dongia sedimenti</name>
    <dbReference type="NCBI Taxonomy" id="3064282"/>
    <lineage>
        <taxon>Bacteria</taxon>
        <taxon>Pseudomonadati</taxon>
        <taxon>Pseudomonadota</taxon>
        <taxon>Alphaproteobacteria</taxon>
        <taxon>Rhodospirillales</taxon>
        <taxon>Dongiaceae</taxon>
        <taxon>Dongia</taxon>
    </lineage>
</organism>
<evidence type="ECO:0000256" key="6">
    <source>
        <dbReference type="ARBA" id="ARBA00023315"/>
    </source>
</evidence>
<dbReference type="Pfam" id="PF03279">
    <property type="entry name" value="Lip_A_acyltrans"/>
    <property type="match status" value="1"/>
</dbReference>
<proteinExistence type="predicted"/>
<dbReference type="Proteomes" id="UP001230156">
    <property type="component" value="Unassembled WGS sequence"/>
</dbReference>
<comment type="caution">
    <text evidence="7">The sequence shown here is derived from an EMBL/GenBank/DDBJ whole genome shotgun (WGS) entry which is preliminary data.</text>
</comment>
<dbReference type="PANTHER" id="PTHR30606">
    <property type="entry name" value="LIPID A BIOSYNTHESIS LAUROYL ACYLTRANSFERASE"/>
    <property type="match status" value="1"/>
</dbReference>